<name>A0ACB8A9S0_9AGAM</name>
<evidence type="ECO:0000313" key="2">
    <source>
        <dbReference type="Proteomes" id="UP000790377"/>
    </source>
</evidence>
<sequence>MKKSFLSAFIDQQCTVPPVVTADLTDQTILVVGANVGIGFEAAKHFARMNPRKLIMACRNERKGKDAIKELEQETGYERVELRLVDLASFASVTAFAEKFSGEQDTRLDILVMNAGVVMGEYGTTEDGWETTLQVNHLATALLSLLLFPHLSKSSSPEKPSRLVIVSSDMHYMTKVTPEIMESSSTTLRTLSSEEYSNRVGLSSRYTESKLLNVFFVRALAAHLARRDVTPVAVNPGFCYSQLRRSTYSQPLKNFFMVSLEKVMAWTTEQGGRQLVYAAIGGREDEGNIWAGYVSRGGVVEVSDFVLSEKGAKMQAKVWDETIQILSSVSDRVGEIGKEYFIA</sequence>
<evidence type="ECO:0000313" key="1">
    <source>
        <dbReference type="EMBL" id="KAH7910002.1"/>
    </source>
</evidence>
<gene>
    <name evidence="1" type="ORF">BJ138DRAFT_160175</name>
</gene>
<organism evidence="1 2">
    <name type="scientific">Hygrophoropsis aurantiaca</name>
    <dbReference type="NCBI Taxonomy" id="72124"/>
    <lineage>
        <taxon>Eukaryota</taxon>
        <taxon>Fungi</taxon>
        <taxon>Dikarya</taxon>
        <taxon>Basidiomycota</taxon>
        <taxon>Agaricomycotina</taxon>
        <taxon>Agaricomycetes</taxon>
        <taxon>Agaricomycetidae</taxon>
        <taxon>Boletales</taxon>
        <taxon>Coniophorineae</taxon>
        <taxon>Hygrophoropsidaceae</taxon>
        <taxon>Hygrophoropsis</taxon>
    </lineage>
</organism>
<dbReference type="EMBL" id="MU267732">
    <property type="protein sequence ID" value="KAH7910002.1"/>
    <property type="molecule type" value="Genomic_DNA"/>
</dbReference>
<keyword evidence="2" id="KW-1185">Reference proteome</keyword>
<comment type="caution">
    <text evidence="1">The sequence shown here is derived from an EMBL/GenBank/DDBJ whole genome shotgun (WGS) entry which is preliminary data.</text>
</comment>
<accession>A0ACB8A9S0</accession>
<proteinExistence type="predicted"/>
<reference evidence="1" key="1">
    <citation type="journal article" date="2021" name="New Phytol.">
        <title>Evolutionary innovations through gain and loss of genes in the ectomycorrhizal Boletales.</title>
        <authorList>
            <person name="Wu G."/>
            <person name="Miyauchi S."/>
            <person name="Morin E."/>
            <person name="Kuo A."/>
            <person name="Drula E."/>
            <person name="Varga T."/>
            <person name="Kohler A."/>
            <person name="Feng B."/>
            <person name="Cao Y."/>
            <person name="Lipzen A."/>
            <person name="Daum C."/>
            <person name="Hundley H."/>
            <person name="Pangilinan J."/>
            <person name="Johnson J."/>
            <person name="Barry K."/>
            <person name="LaButti K."/>
            <person name="Ng V."/>
            <person name="Ahrendt S."/>
            <person name="Min B."/>
            <person name="Choi I.G."/>
            <person name="Park H."/>
            <person name="Plett J.M."/>
            <person name="Magnuson J."/>
            <person name="Spatafora J.W."/>
            <person name="Nagy L.G."/>
            <person name="Henrissat B."/>
            <person name="Grigoriev I.V."/>
            <person name="Yang Z.L."/>
            <person name="Xu J."/>
            <person name="Martin F.M."/>
        </authorList>
    </citation>
    <scope>NUCLEOTIDE SEQUENCE</scope>
    <source>
        <strain evidence="1">ATCC 28755</strain>
    </source>
</reference>
<dbReference type="Proteomes" id="UP000790377">
    <property type="component" value="Unassembled WGS sequence"/>
</dbReference>
<protein>
    <submittedName>
        <fullName evidence="1">Uncharacterized protein</fullName>
    </submittedName>
</protein>